<dbReference type="EMBL" id="NMUH01005448">
    <property type="protein sequence ID" value="MQM12781.1"/>
    <property type="molecule type" value="Genomic_DNA"/>
</dbReference>
<gene>
    <name evidence="4" type="ORF">Taro_045700</name>
</gene>
<evidence type="ECO:0000256" key="3">
    <source>
        <dbReference type="ARBA" id="ARBA00023242"/>
    </source>
</evidence>
<proteinExistence type="inferred from homology"/>
<protein>
    <submittedName>
        <fullName evidence="4">Uncharacterized protein</fullName>
    </submittedName>
</protein>
<dbReference type="GO" id="GO:0005666">
    <property type="term" value="C:RNA polymerase III complex"/>
    <property type="evidence" value="ECO:0007669"/>
    <property type="project" value="TreeGrafter"/>
</dbReference>
<comment type="caution">
    <text evidence="4">The sequence shown here is derived from an EMBL/GenBank/DDBJ whole genome shotgun (WGS) entry which is preliminary data.</text>
</comment>
<dbReference type="InterPro" id="IPR012340">
    <property type="entry name" value="NA-bd_OB-fold"/>
</dbReference>
<comment type="subcellular location">
    <subcellularLocation>
        <location evidence="1">Nucleus</location>
    </subcellularLocation>
</comment>
<dbReference type="PANTHER" id="PTHR10917:SF0">
    <property type="entry name" value="DNA-DIRECTED RNA POLYMERASES I, II, AND III SUBUNIT RPABC3"/>
    <property type="match status" value="1"/>
</dbReference>
<dbReference type="Pfam" id="PF03870">
    <property type="entry name" value="RNA_pol_Rpb8"/>
    <property type="match status" value="1"/>
</dbReference>
<keyword evidence="3" id="KW-0539">Nucleus</keyword>
<dbReference type="SUPFAM" id="SSF50249">
    <property type="entry name" value="Nucleic acid-binding proteins"/>
    <property type="match status" value="1"/>
</dbReference>
<dbReference type="Gene3D" id="2.40.50.140">
    <property type="entry name" value="Nucleic acid-binding proteins"/>
    <property type="match status" value="1"/>
</dbReference>
<dbReference type="InterPro" id="IPR005570">
    <property type="entry name" value="RPABC3"/>
</dbReference>
<evidence type="ECO:0000313" key="4">
    <source>
        <dbReference type="EMBL" id="MQM12781.1"/>
    </source>
</evidence>
<organism evidence="4 5">
    <name type="scientific">Colocasia esculenta</name>
    <name type="common">Wild taro</name>
    <name type="synonym">Arum esculentum</name>
    <dbReference type="NCBI Taxonomy" id="4460"/>
    <lineage>
        <taxon>Eukaryota</taxon>
        <taxon>Viridiplantae</taxon>
        <taxon>Streptophyta</taxon>
        <taxon>Embryophyta</taxon>
        <taxon>Tracheophyta</taxon>
        <taxon>Spermatophyta</taxon>
        <taxon>Magnoliopsida</taxon>
        <taxon>Liliopsida</taxon>
        <taxon>Araceae</taxon>
        <taxon>Aroideae</taxon>
        <taxon>Colocasieae</taxon>
        <taxon>Colocasia</taxon>
    </lineage>
</organism>
<sequence length="125" mass="14243">MPSSGSLRQSLAGNKGWLMVELLFEDIFTLKKLDPDGKKFDKVTRIVAHSEQFDMDLQLDVNTEVYPMHVGDKFTMVLSPTLSLDGTPDTGYFTPVIYLLKSLTIFLCMHKANFSCFIEQLMENR</sequence>
<dbReference type="GO" id="GO:0003899">
    <property type="term" value="F:DNA-directed RNA polymerase activity"/>
    <property type="evidence" value="ECO:0007669"/>
    <property type="project" value="InterPro"/>
</dbReference>
<dbReference type="OrthoDB" id="650097at2759"/>
<comment type="similarity">
    <text evidence="2">Belongs to the eukaryotic RPB8 RNA polymerase subunit family.</text>
</comment>
<name>A0A843X356_COLES</name>
<evidence type="ECO:0000256" key="2">
    <source>
        <dbReference type="ARBA" id="ARBA00008912"/>
    </source>
</evidence>
<dbReference type="GO" id="GO:0005736">
    <property type="term" value="C:RNA polymerase I complex"/>
    <property type="evidence" value="ECO:0007669"/>
    <property type="project" value="TreeGrafter"/>
</dbReference>
<reference evidence="4" key="1">
    <citation type="submission" date="2017-07" db="EMBL/GenBank/DDBJ databases">
        <title>Taro Niue Genome Assembly and Annotation.</title>
        <authorList>
            <person name="Atibalentja N."/>
            <person name="Keating K."/>
            <person name="Fields C.J."/>
        </authorList>
    </citation>
    <scope>NUCLEOTIDE SEQUENCE</scope>
    <source>
        <strain evidence="4">Niue_2</strain>
        <tissue evidence="4">Leaf</tissue>
    </source>
</reference>
<dbReference type="Proteomes" id="UP000652761">
    <property type="component" value="Unassembled WGS sequence"/>
</dbReference>
<dbReference type="SMART" id="SM00658">
    <property type="entry name" value="RPOL8c"/>
    <property type="match status" value="1"/>
</dbReference>
<dbReference type="AlphaFoldDB" id="A0A843X356"/>
<keyword evidence="5" id="KW-1185">Reference proteome</keyword>
<accession>A0A843X356</accession>
<dbReference type="GO" id="GO:0005665">
    <property type="term" value="C:RNA polymerase II, core complex"/>
    <property type="evidence" value="ECO:0007669"/>
    <property type="project" value="TreeGrafter"/>
</dbReference>
<dbReference type="GO" id="GO:0006351">
    <property type="term" value="P:DNA-templated transcription"/>
    <property type="evidence" value="ECO:0007669"/>
    <property type="project" value="InterPro"/>
</dbReference>
<evidence type="ECO:0000256" key="1">
    <source>
        <dbReference type="ARBA" id="ARBA00004123"/>
    </source>
</evidence>
<evidence type="ECO:0000313" key="5">
    <source>
        <dbReference type="Proteomes" id="UP000652761"/>
    </source>
</evidence>
<dbReference type="PANTHER" id="PTHR10917">
    <property type="entry name" value="DNA-DIRECTED RNA POLYMERASES I, II, AND III SUBUNIT RPABC3"/>
    <property type="match status" value="1"/>
</dbReference>